<feature type="compositionally biased region" description="Basic and acidic residues" evidence="1">
    <location>
        <begin position="58"/>
        <end position="67"/>
    </location>
</feature>
<feature type="region of interest" description="Disordered" evidence="1">
    <location>
        <begin position="54"/>
        <end position="75"/>
    </location>
</feature>
<evidence type="ECO:0000313" key="3">
    <source>
        <dbReference type="Proteomes" id="UP001153269"/>
    </source>
</evidence>
<organism evidence="2 3">
    <name type="scientific">Pleuronectes platessa</name>
    <name type="common">European plaice</name>
    <dbReference type="NCBI Taxonomy" id="8262"/>
    <lineage>
        <taxon>Eukaryota</taxon>
        <taxon>Metazoa</taxon>
        <taxon>Chordata</taxon>
        <taxon>Craniata</taxon>
        <taxon>Vertebrata</taxon>
        <taxon>Euteleostomi</taxon>
        <taxon>Actinopterygii</taxon>
        <taxon>Neopterygii</taxon>
        <taxon>Teleostei</taxon>
        <taxon>Neoteleostei</taxon>
        <taxon>Acanthomorphata</taxon>
        <taxon>Carangaria</taxon>
        <taxon>Pleuronectiformes</taxon>
        <taxon>Pleuronectoidei</taxon>
        <taxon>Pleuronectidae</taxon>
        <taxon>Pleuronectes</taxon>
    </lineage>
</organism>
<gene>
    <name evidence="2" type="ORF">PLEPLA_LOCUS5747</name>
</gene>
<accession>A0A9N7TRW6</accession>
<evidence type="ECO:0000256" key="1">
    <source>
        <dbReference type="SAM" id="MobiDB-lite"/>
    </source>
</evidence>
<reference evidence="2" key="1">
    <citation type="submission" date="2020-03" db="EMBL/GenBank/DDBJ databases">
        <authorList>
            <person name="Weist P."/>
        </authorList>
    </citation>
    <scope>NUCLEOTIDE SEQUENCE</scope>
</reference>
<keyword evidence="3" id="KW-1185">Reference proteome</keyword>
<feature type="region of interest" description="Disordered" evidence="1">
    <location>
        <begin position="91"/>
        <end position="117"/>
    </location>
</feature>
<sequence>MYGAPCCSSRVIPVHVDFYVNRGSSWACPEEEKKPANWLLLPTVYGPDPIKPTTCLRSRRDPREPAQHENAGLKSARAFLRVSQTRVTSLQRSVTAGEAPPLVPPPPFSGSAGGCFP</sequence>
<evidence type="ECO:0000313" key="2">
    <source>
        <dbReference type="EMBL" id="CAB1417925.1"/>
    </source>
</evidence>
<name>A0A9N7TRW6_PLEPL</name>
<comment type="caution">
    <text evidence="2">The sequence shown here is derived from an EMBL/GenBank/DDBJ whole genome shotgun (WGS) entry which is preliminary data.</text>
</comment>
<proteinExistence type="predicted"/>
<protein>
    <submittedName>
        <fullName evidence="2">Uncharacterized protein</fullName>
    </submittedName>
</protein>
<dbReference type="AlphaFoldDB" id="A0A9N7TRW6"/>
<dbReference type="Proteomes" id="UP001153269">
    <property type="component" value="Unassembled WGS sequence"/>
</dbReference>
<dbReference type="EMBL" id="CADEAL010000291">
    <property type="protein sequence ID" value="CAB1417925.1"/>
    <property type="molecule type" value="Genomic_DNA"/>
</dbReference>